<dbReference type="Pfam" id="PF00160">
    <property type="entry name" value="Pro_isomerase"/>
    <property type="match status" value="1"/>
</dbReference>
<dbReference type="EMBL" id="JBBHLI010000002">
    <property type="protein sequence ID" value="MEK9500144.1"/>
    <property type="molecule type" value="Genomic_DNA"/>
</dbReference>
<dbReference type="SUPFAM" id="SSF50891">
    <property type="entry name" value="Cyclophilin-like"/>
    <property type="match status" value="1"/>
</dbReference>
<keyword evidence="2" id="KW-0697">Rotamase</keyword>
<dbReference type="Gene3D" id="2.40.100.10">
    <property type="entry name" value="Cyclophilin-like"/>
    <property type="match status" value="1"/>
</dbReference>
<organism evidence="6 7">
    <name type="scientific">Gaopeijia maritima</name>
    <dbReference type="NCBI Taxonomy" id="3119007"/>
    <lineage>
        <taxon>Bacteria</taxon>
        <taxon>Pseudomonadati</taxon>
        <taxon>Gemmatimonadota</taxon>
        <taxon>Longimicrobiia</taxon>
        <taxon>Gaopeijiales</taxon>
        <taxon>Gaopeijiaceae</taxon>
        <taxon>Gaopeijia</taxon>
    </lineage>
</organism>
<dbReference type="InterPro" id="IPR002130">
    <property type="entry name" value="Cyclophilin-type_PPIase_dom"/>
</dbReference>
<keyword evidence="7" id="KW-1185">Reference proteome</keyword>
<dbReference type="InterPro" id="IPR029000">
    <property type="entry name" value="Cyclophilin-like_dom_sf"/>
</dbReference>
<dbReference type="RefSeq" id="WP_405275496.1">
    <property type="nucleotide sequence ID" value="NZ_JBBHLI010000002.1"/>
</dbReference>
<feature type="domain" description="PPIase cyclophilin-type" evidence="5">
    <location>
        <begin position="35"/>
        <end position="205"/>
    </location>
</feature>
<sequence length="205" mass="21557">MRCTPSLFLLLASAALAPTVAAAQVVPVERDGEVLVVLETPLGRIDLAIDTVAAPVTGANFLRYVDAGLYGGGTFYRVVTPDNQPDDEVRIEVIQGGMNRALRDEAFAPILLESTSTTGLHHLDGTLSMARGDPDSARAEFFICIGDQPELDEGGARNADGRGFAAFGRVIGGMDIVRAIQAHPAEGQYLIDRVPIVAAVRGGAS</sequence>
<evidence type="ECO:0000256" key="4">
    <source>
        <dbReference type="SAM" id="SignalP"/>
    </source>
</evidence>
<feature type="chain" id="PRO_5047378110" description="peptidylprolyl isomerase" evidence="4">
    <location>
        <begin position="23"/>
        <end position="205"/>
    </location>
</feature>
<dbReference type="PROSITE" id="PS50072">
    <property type="entry name" value="CSA_PPIASE_2"/>
    <property type="match status" value="1"/>
</dbReference>
<gene>
    <name evidence="6" type="ORF">WI372_04075</name>
</gene>
<evidence type="ECO:0000256" key="2">
    <source>
        <dbReference type="ARBA" id="ARBA00023110"/>
    </source>
</evidence>
<evidence type="ECO:0000313" key="7">
    <source>
        <dbReference type="Proteomes" id="UP001484239"/>
    </source>
</evidence>
<dbReference type="Proteomes" id="UP001484239">
    <property type="component" value="Unassembled WGS sequence"/>
</dbReference>
<dbReference type="GO" id="GO:0003755">
    <property type="term" value="F:peptidyl-prolyl cis-trans isomerase activity"/>
    <property type="evidence" value="ECO:0007669"/>
    <property type="project" value="UniProtKB-EC"/>
</dbReference>
<evidence type="ECO:0000256" key="3">
    <source>
        <dbReference type="ARBA" id="ARBA00023235"/>
    </source>
</evidence>
<name>A0ABU9E5X4_9BACT</name>
<reference evidence="6 7" key="1">
    <citation type="submission" date="2024-02" db="EMBL/GenBank/DDBJ databases">
        <title>A novel Gemmatimonadota bacterium.</title>
        <authorList>
            <person name="Du Z.-J."/>
            <person name="Ye Y.-Q."/>
        </authorList>
    </citation>
    <scope>NUCLEOTIDE SEQUENCE [LARGE SCALE GENOMIC DNA]</scope>
    <source>
        <strain evidence="6 7">DH-20</strain>
    </source>
</reference>
<evidence type="ECO:0000313" key="6">
    <source>
        <dbReference type="EMBL" id="MEK9500144.1"/>
    </source>
</evidence>
<accession>A0ABU9E5X4</accession>
<dbReference type="PANTHER" id="PTHR43246">
    <property type="entry name" value="PEPTIDYL-PROLYL CIS-TRANS ISOMERASE CYP38, CHLOROPLASTIC"/>
    <property type="match status" value="1"/>
</dbReference>
<evidence type="ECO:0000259" key="5">
    <source>
        <dbReference type="PROSITE" id="PS50072"/>
    </source>
</evidence>
<feature type="signal peptide" evidence="4">
    <location>
        <begin position="1"/>
        <end position="22"/>
    </location>
</feature>
<dbReference type="EC" id="5.2.1.8" evidence="1"/>
<keyword evidence="4" id="KW-0732">Signal</keyword>
<evidence type="ECO:0000256" key="1">
    <source>
        <dbReference type="ARBA" id="ARBA00013194"/>
    </source>
</evidence>
<dbReference type="InterPro" id="IPR044665">
    <property type="entry name" value="E_coli_cyclophilin_A-like"/>
</dbReference>
<comment type="caution">
    <text evidence="6">The sequence shown here is derived from an EMBL/GenBank/DDBJ whole genome shotgun (WGS) entry which is preliminary data.</text>
</comment>
<protein>
    <recommendedName>
        <fullName evidence="1">peptidylprolyl isomerase</fullName>
        <ecNumber evidence="1">5.2.1.8</ecNumber>
    </recommendedName>
</protein>
<keyword evidence="3 6" id="KW-0413">Isomerase</keyword>
<proteinExistence type="predicted"/>